<proteinExistence type="predicted"/>
<dbReference type="Proteomes" id="UP000186015">
    <property type="component" value="Unassembled WGS sequence"/>
</dbReference>
<organism evidence="1 2">
    <name type="scientific">Ruminococcus albus</name>
    <dbReference type="NCBI Taxonomy" id="1264"/>
    <lineage>
        <taxon>Bacteria</taxon>
        <taxon>Bacillati</taxon>
        <taxon>Bacillota</taxon>
        <taxon>Clostridia</taxon>
        <taxon>Eubacteriales</taxon>
        <taxon>Oscillospiraceae</taxon>
        <taxon>Ruminococcus</taxon>
    </lineage>
</organism>
<evidence type="ECO:0000313" key="1">
    <source>
        <dbReference type="EMBL" id="SEL44021.1"/>
    </source>
</evidence>
<name>A0A1H7Q781_RUMAL</name>
<dbReference type="AlphaFoldDB" id="A0A1H7Q781"/>
<accession>A0A1H7Q781</accession>
<dbReference type="OrthoDB" id="2042705at2"/>
<sequence length="110" mass="12776">MYKGVFWLIDGELVAFPFDGSYPDGTAKSGDTYNHKLLWDIVHPKGCRKPFDYYPRGRVELSGKGKAVIYMSPHIGQEYIDVIKIKFRLIGDVTVKYDNSRHYRCYTDVF</sequence>
<evidence type="ECO:0000313" key="2">
    <source>
        <dbReference type="Proteomes" id="UP000186015"/>
    </source>
</evidence>
<dbReference type="EMBL" id="FOAT01000031">
    <property type="protein sequence ID" value="SEL44021.1"/>
    <property type="molecule type" value="Genomic_DNA"/>
</dbReference>
<protein>
    <submittedName>
        <fullName evidence="1">Uncharacterized protein</fullName>
    </submittedName>
</protein>
<reference evidence="1 2" key="1">
    <citation type="submission" date="2016-10" db="EMBL/GenBank/DDBJ databases">
        <authorList>
            <person name="de Groot N.N."/>
        </authorList>
    </citation>
    <scope>NUCLEOTIDE SEQUENCE [LARGE SCALE GENOMIC DNA]</scope>
    <source>
        <strain evidence="1 2">KH2T6</strain>
    </source>
</reference>
<gene>
    <name evidence="1" type="ORF">SAMN05216469_1319</name>
</gene>
<dbReference type="RefSeq" id="WP_074836340.1">
    <property type="nucleotide sequence ID" value="NZ_FOAT01000031.1"/>
</dbReference>